<proteinExistence type="predicted"/>
<name>A0A392S0P1_9FABA</name>
<dbReference type="AlphaFoldDB" id="A0A392S0P1"/>
<feature type="compositionally biased region" description="Polar residues" evidence="1">
    <location>
        <begin position="44"/>
        <end position="53"/>
    </location>
</feature>
<evidence type="ECO:0000313" key="3">
    <source>
        <dbReference type="Proteomes" id="UP000265520"/>
    </source>
</evidence>
<feature type="region of interest" description="Disordered" evidence="1">
    <location>
        <begin position="1"/>
        <end position="53"/>
    </location>
</feature>
<dbReference type="Proteomes" id="UP000265520">
    <property type="component" value="Unassembled WGS sequence"/>
</dbReference>
<feature type="non-terminal residue" evidence="2">
    <location>
        <position position="1"/>
    </location>
</feature>
<dbReference type="EMBL" id="LXQA010292267">
    <property type="protein sequence ID" value="MCI41435.1"/>
    <property type="molecule type" value="Genomic_DNA"/>
</dbReference>
<evidence type="ECO:0000256" key="1">
    <source>
        <dbReference type="SAM" id="MobiDB-lite"/>
    </source>
</evidence>
<evidence type="ECO:0000313" key="2">
    <source>
        <dbReference type="EMBL" id="MCI41435.1"/>
    </source>
</evidence>
<organism evidence="2 3">
    <name type="scientific">Trifolium medium</name>
    <dbReference type="NCBI Taxonomy" id="97028"/>
    <lineage>
        <taxon>Eukaryota</taxon>
        <taxon>Viridiplantae</taxon>
        <taxon>Streptophyta</taxon>
        <taxon>Embryophyta</taxon>
        <taxon>Tracheophyta</taxon>
        <taxon>Spermatophyta</taxon>
        <taxon>Magnoliopsida</taxon>
        <taxon>eudicotyledons</taxon>
        <taxon>Gunneridae</taxon>
        <taxon>Pentapetalae</taxon>
        <taxon>rosids</taxon>
        <taxon>fabids</taxon>
        <taxon>Fabales</taxon>
        <taxon>Fabaceae</taxon>
        <taxon>Papilionoideae</taxon>
        <taxon>50 kb inversion clade</taxon>
        <taxon>NPAAA clade</taxon>
        <taxon>Hologalegina</taxon>
        <taxon>IRL clade</taxon>
        <taxon>Trifolieae</taxon>
        <taxon>Trifolium</taxon>
    </lineage>
</organism>
<reference evidence="2 3" key="1">
    <citation type="journal article" date="2018" name="Front. Plant Sci.">
        <title>Red Clover (Trifolium pratense) and Zigzag Clover (T. medium) - A Picture of Genomic Similarities and Differences.</title>
        <authorList>
            <person name="Dluhosova J."/>
            <person name="Istvanek J."/>
            <person name="Nedelnik J."/>
            <person name="Repkova J."/>
        </authorList>
    </citation>
    <scope>NUCLEOTIDE SEQUENCE [LARGE SCALE GENOMIC DNA]</scope>
    <source>
        <strain evidence="3">cv. 10/8</strain>
        <tissue evidence="2">Leaf</tissue>
    </source>
</reference>
<feature type="compositionally biased region" description="Basic residues" evidence="1">
    <location>
        <begin position="1"/>
        <end position="10"/>
    </location>
</feature>
<protein>
    <submittedName>
        <fullName evidence="2">Uncharacterized protein</fullName>
    </submittedName>
</protein>
<sequence>TYQHPIRTRYRYSPSNEVPMLHRSHPPTKLLNPNPRKNGVSEAVPQQQQADAR</sequence>
<comment type="caution">
    <text evidence="2">The sequence shown here is derived from an EMBL/GenBank/DDBJ whole genome shotgun (WGS) entry which is preliminary data.</text>
</comment>
<keyword evidence="3" id="KW-1185">Reference proteome</keyword>
<accession>A0A392S0P1</accession>